<comment type="catalytic activity">
    <reaction evidence="10">
        <text>glutaryl-CoA + oxidized [electron-transfer flavoprotein] + 2 H(+) = (2E)-butenoyl-CoA + reduced [electron-transfer flavoprotein] + CO2</text>
        <dbReference type="Rhea" id="RHEA:13389"/>
        <dbReference type="Rhea" id="RHEA-COMP:10685"/>
        <dbReference type="Rhea" id="RHEA-COMP:10686"/>
        <dbReference type="ChEBI" id="CHEBI:15378"/>
        <dbReference type="ChEBI" id="CHEBI:16526"/>
        <dbReference type="ChEBI" id="CHEBI:57332"/>
        <dbReference type="ChEBI" id="CHEBI:57378"/>
        <dbReference type="ChEBI" id="CHEBI:57692"/>
        <dbReference type="ChEBI" id="CHEBI:58307"/>
        <dbReference type="EC" id="1.3.8.6"/>
    </reaction>
</comment>
<dbReference type="Pfam" id="PF00441">
    <property type="entry name" value="Acyl-CoA_dh_1"/>
    <property type="match status" value="1"/>
</dbReference>
<accession>A0ABN8K2N4</accession>
<comment type="similarity">
    <text evidence="2 11">Belongs to the acyl-CoA dehydrogenase family.</text>
</comment>
<comment type="cofactor">
    <cofactor evidence="1 11">
        <name>FAD</name>
        <dbReference type="ChEBI" id="CHEBI:57692"/>
    </cofactor>
</comment>
<dbReference type="Gene3D" id="1.10.540.10">
    <property type="entry name" value="Acyl-CoA dehydrogenase/oxidase, N-terminal domain"/>
    <property type="match status" value="1"/>
</dbReference>
<protein>
    <recommendedName>
        <fullName evidence="9">glutaryl-CoA dehydrogenase (ETF)</fullName>
        <ecNumber evidence="9">1.3.8.6</ecNumber>
    </recommendedName>
</protein>
<comment type="pathway">
    <text evidence="7">Amino-acid metabolism; lysine degradation.</text>
</comment>
<evidence type="ECO:0000256" key="2">
    <source>
        <dbReference type="ARBA" id="ARBA00009347"/>
    </source>
</evidence>
<keyword evidence="5" id="KW-0809">Transit peptide</keyword>
<dbReference type="SUPFAM" id="SSF56645">
    <property type="entry name" value="Acyl-CoA dehydrogenase NM domain-like"/>
    <property type="match status" value="1"/>
</dbReference>
<dbReference type="PANTHER" id="PTHR42807">
    <property type="entry name" value="GLUTARYL-COA DEHYDROGENASE, MITOCHONDRIAL"/>
    <property type="match status" value="1"/>
</dbReference>
<evidence type="ECO:0000256" key="6">
    <source>
        <dbReference type="ARBA" id="ARBA00023002"/>
    </source>
</evidence>
<comment type="pathway">
    <text evidence="8">Amino-acid metabolism; tryptophan metabolism.</text>
</comment>
<feature type="domain" description="Acyl-CoA oxidase/dehydrogenase middle" evidence="13">
    <location>
        <begin position="172"/>
        <end position="270"/>
    </location>
</feature>
<dbReference type="CDD" id="cd01151">
    <property type="entry name" value="GCD"/>
    <property type="match status" value="1"/>
</dbReference>
<dbReference type="InterPro" id="IPR006089">
    <property type="entry name" value="Acyl-CoA_DH_CS"/>
</dbReference>
<dbReference type="PANTHER" id="PTHR42807:SF1">
    <property type="entry name" value="GLUTARYL-COA DEHYDROGENASE, MITOCHONDRIAL"/>
    <property type="match status" value="1"/>
</dbReference>
<gene>
    <name evidence="15" type="ORF">MES5069_380045</name>
</gene>
<dbReference type="PROSITE" id="PS00072">
    <property type="entry name" value="ACYL_COA_DH_1"/>
    <property type="match status" value="1"/>
</dbReference>
<sequence>MIHYFRSFIGEAISFDFFEPEADKPRTSVIWRPRAMAADKNAFVWDDPFLIEDQLSEDERMVRDGAAAFAADKLAPRIEEAYLEEKTDAGIFREMGEVGLLGITIPEEYGGLGANYVTYGLVAREVERIDSGYRSMMSVQSSLVMYPIHAYGSEAQRKRYLPKLASGEWIGCFGLTEPDAGSDPGGMKTRAEKTTNGYRISGTKMWISNAPIADVFVVWAKLSDKSRGAHDDEIRGFVLEKGMKGLSAPKIDGKLSLRASITGEVVMEGVEVGEDALLPNVSGLKGPFGCLNRARYGISWGAMGAAEDCWHRARQYGCDRKQFGKPLAGTQLFQKKLADMQTEIALGLQGSLRVGRLMDEGKMAPEMISIVKRNNCGKALDIARQARDMHGGNGIQIGYHVMRHAQNLETVNTYEGTHDVHALILGRAQTGLQAFF</sequence>
<feature type="domain" description="Acyl-CoA dehydrogenase/oxidase C-terminal" evidence="12">
    <location>
        <begin position="289"/>
        <end position="428"/>
    </location>
</feature>
<evidence type="ECO:0000313" key="16">
    <source>
        <dbReference type="Proteomes" id="UP001153050"/>
    </source>
</evidence>
<comment type="caution">
    <text evidence="15">The sequence shown here is derived from an EMBL/GenBank/DDBJ whole genome shotgun (WGS) entry which is preliminary data.</text>
</comment>
<dbReference type="InterPro" id="IPR006091">
    <property type="entry name" value="Acyl-CoA_Oxase/DH_mid-dom"/>
</dbReference>
<dbReference type="Gene3D" id="1.20.140.10">
    <property type="entry name" value="Butyryl-CoA Dehydrogenase, subunit A, domain 3"/>
    <property type="match status" value="1"/>
</dbReference>
<dbReference type="InterPro" id="IPR052033">
    <property type="entry name" value="Glutaryl-CoA_DH_mitochondrial"/>
</dbReference>
<dbReference type="GO" id="GO:0004361">
    <property type="term" value="F:glutaryl-CoA dehydrogenase activity"/>
    <property type="evidence" value="ECO:0007669"/>
    <property type="project" value="UniProtKB-EC"/>
</dbReference>
<dbReference type="InterPro" id="IPR037069">
    <property type="entry name" value="AcylCoA_DH/ox_N_sf"/>
</dbReference>
<name>A0ABN8K2N4_9HYPH</name>
<dbReference type="SUPFAM" id="SSF47203">
    <property type="entry name" value="Acyl-CoA dehydrogenase C-terminal domain-like"/>
    <property type="match status" value="1"/>
</dbReference>
<evidence type="ECO:0000256" key="5">
    <source>
        <dbReference type="ARBA" id="ARBA00022946"/>
    </source>
</evidence>
<dbReference type="InterPro" id="IPR036250">
    <property type="entry name" value="AcylCo_DH-like_C"/>
</dbReference>
<evidence type="ECO:0000259" key="13">
    <source>
        <dbReference type="Pfam" id="PF02770"/>
    </source>
</evidence>
<dbReference type="InterPro" id="IPR046373">
    <property type="entry name" value="Acyl-CoA_Oxase/DH_mid-dom_sf"/>
</dbReference>
<evidence type="ECO:0000256" key="4">
    <source>
        <dbReference type="ARBA" id="ARBA00022827"/>
    </source>
</evidence>
<keyword evidence="3 11" id="KW-0285">Flavoprotein</keyword>
<dbReference type="InterPro" id="IPR013786">
    <property type="entry name" value="AcylCoA_DH/ox_N"/>
</dbReference>
<dbReference type="InterPro" id="IPR009075">
    <property type="entry name" value="AcylCo_DH/oxidase_C"/>
</dbReference>
<evidence type="ECO:0000256" key="1">
    <source>
        <dbReference type="ARBA" id="ARBA00001974"/>
    </source>
</evidence>
<evidence type="ECO:0000256" key="8">
    <source>
        <dbReference type="ARBA" id="ARBA00037927"/>
    </source>
</evidence>
<dbReference type="EMBL" id="CAKXZT010000133">
    <property type="protein sequence ID" value="CAH2403506.1"/>
    <property type="molecule type" value="Genomic_DNA"/>
</dbReference>
<dbReference type="Proteomes" id="UP001153050">
    <property type="component" value="Unassembled WGS sequence"/>
</dbReference>
<dbReference type="Pfam" id="PF02771">
    <property type="entry name" value="Acyl-CoA_dh_N"/>
    <property type="match status" value="1"/>
</dbReference>
<dbReference type="Gene3D" id="2.40.110.10">
    <property type="entry name" value="Butyryl-CoA Dehydrogenase, subunit A, domain 2"/>
    <property type="match status" value="1"/>
</dbReference>
<evidence type="ECO:0000256" key="7">
    <source>
        <dbReference type="ARBA" id="ARBA00037899"/>
    </source>
</evidence>
<feature type="domain" description="Acyl-CoA dehydrogenase/oxidase N-terminal" evidence="14">
    <location>
        <begin position="56"/>
        <end position="168"/>
    </location>
</feature>
<evidence type="ECO:0000256" key="11">
    <source>
        <dbReference type="RuleBase" id="RU362125"/>
    </source>
</evidence>
<dbReference type="EC" id="1.3.8.6" evidence="9"/>
<keyword evidence="16" id="KW-1185">Reference proteome</keyword>
<keyword evidence="4 11" id="KW-0274">FAD</keyword>
<evidence type="ECO:0000313" key="15">
    <source>
        <dbReference type="EMBL" id="CAH2403506.1"/>
    </source>
</evidence>
<evidence type="ECO:0000256" key="10">
    <source>
        <dbReference type="ARBA" id="ARBA00049493"/>
    </source>
</evidence>
<evidence type="ECO:0000256" key="3">
    <source>
        <dbReference type="ARBA" id="ARBA00022630"/>
    </source>
</evidence>
<proteinExistence type="inferred from homology"/>
<keyword evidence="6 11" id="KW-0560">Oxidoreductase</keyword>
<organism evidence="15 16">
    <name type="scientific">Mesorhizobium escarrei</name>
    <dbReference type="NCBI Taxonomy" id="666018"/>
    <lineage>
        <taxon>Bacteria</taxon>
        <taxon>Pseudomonadati</taxon>
        <taxon>Pseudomonadota</taxon>
        <taxon>Alphaproteobacteria</taxon>
        <taxon>Hyphomicrobiales</taxon>
        <taxon>Phyllobacteriaceae</taxon>
        <taxon>Mesorhizobium</taxon>
    </lineage>
</organism>
<dbReference type="InterPro" id="IPR009100">
    <property type="entry name" value="AcylCoA_DH/oxidase_NM_dom_sf"/>
</dbReference>
<reference evidence="15 16" key="1">
    <citation type="submission" date="2022-03" db="EMBL/GenBank/DDBJ databases">
        <authorList>
            <person name="Brunel B."/>
        </authorList>
    </citation>
    <scope>NUCLEOTIDE SEQUENCE [LARGE SCALE GENOMIC DNA]</scope>
    <source>
        <strain evidence="15">STM5069sample</strain>
    </source>
</reference>
<dbReference type="Pfam" id="PF02770">
    <property type="entry name" value="Acyl-CoA_dh_M"/>
    <property type="match status" value="1"/>
</dbReference>
<evidence type="ECO:0000259" key="14">
    <source>
        <dbReference type="Pfam" id="PF02771"/>
    </source>
</evidence>
<evidence type="ECO:0000259" key="12">
    <source>
        <dbReference type="Pfam" id="PF00441"/>
    </source>
</evidence>
<evidence type="ECO:0000256" key="9">
    <source>
        <dbReference type="ARBA" id="ARBA00039033"/>
    </source>
</evidence>